<dbReference type="AlphaFoldDB" id="A0AAD5Q5A4"/>
<gene>
    <name evidence="1" type="ORF">P43SY_010658</name>
</gene>
<comment type="caution">
    <text evidence="1">The sequence shown here is derived from an EMBL/GenBank/DDBJ whole genome shotgun (WGS) entry which is preliminary data.</text>
</comment>
<name>A0AAD5Q5A4_PYTIN</name>
<evidence type="ECO:0000313" key="2">
    <source>
        <dbReference type="Proteomes" id="UP001209570"/>
    </source>
</evidence>
<proteinExistence type="predicted"/>
<sequence>MLMCTAPQIFENDAWIQRLTGHPTLWIPAQNRRLLHPCTLFALLRSDIGKLCFELWGSVQWQGSLLDDLDYLRDCEVFFPEDGVLQLASVDGKFVLVTGSLAMSS</sequence>
<organism evidence="1 2">
    <name type="scientific">Pythium insidiosum</name>
    <name type="common">Pythiosis disease agent</name>
    <dbReference type="NCBI Taxonomy" id="114742"/>
    <lineage>
        <taxon>Eukaryota</taxon>
        <taxon>Sar</taxon>
        <taxon>Stramenopiles</taxon>
        <taxon>Oomycota</taxon>
        <taxon>Peronosporomycetes</taxon>
        <taxon>Pythiales</taxon>
        <taxon>Pythiaceae</taxon>
        <taxon>Pythium</taxon>
    </lineage>
</organism>
<protein>
    <submittedName>
        <fullName evidence="1">Uncharacterized protein</fullName>
    </submittedName>
</protein>
<keyword evidence="2" id="KW-1185">Reference proteome</keyword>
<reference evidence="1" key="1">
    <citation type="submission" date="2021-12" db="EMBL/GenBank/DDBJ databases">
        <title>Prjna785345.</title>
        <authorList>
            <person name="Rujirawat T."/>
            <person name="Krajaejun T."/>
        </authorList>
    </citation>
    <scope>NUCLEOTIDE SEQUENCE</scope>
    <source>
        <strain evidence="1">Pi057C3</strain>
    </source>
</reference>
<accession>A0AAD5Q5A4</accession>
<dbReference type="EMBL" id="JAKCXM010001378">
    <property type="protein sequence ID" value="KAJ0391018.1"/>
    <property type="molecule type" value="Genomic_DNA"/>
</dbReference>
<evidence type="ECO:0000313" key="1">
    <source>
        <dbReference type="EMBL" id="KAJ0391018.1"/>
    </source>
</evidence>
<dbReference type="Proteomes" id="UP001209570">
    <property type="component" value="Unassembled WGS sequence"/>
</dbReference>